<proteinExistence type="predicted"/>
<comment type="caution">
    <text evidence="2">The sequence shown here is derived from an EMBL/GenBank/DDBJ whole genome shotgun (WGS) entry which is preliminary data.</text>
</comment>
<dbReference type="Proteomes" id="UP001305779">
    <property type="component" value="Unassembled WGS sequence"/>
</dbReference>
<name>A0ABR0E097_ZASCE</name>
<keyword evidence="1" id="KW-1133">Transmembrane helix</keyword>
<gene>
    <name evidence="2" type="ORF">PRZ48_014198</name>
</gene>
<keyword evidence="1" id="KW-0472">Membrane</keyword>
<dbReference type="EMBL" id="JAXOVC010000013">
    <property type="protein sequence ID" value="KAK4494842.1"/>
    <property type="molecule type" value="Genomic_DNA"/>
</dbReference>
<dbReference type="PANTHER" id="PTHR35041:SF6">
    <property type="entry name" value="FORMYLMETHIONINE DEFORMYLASE-LIKE PROTEIN-RELATED"/>
    <property type="match status" value="1"/>
</dbReference>
<keyword evidence="3" id="KW-1185">Reference proteome</keyword>
<keyword evidence="1" id="KW-0812">Transmembrane</keyword>
<sequence length="648" mass="70201">MPDQHHIHYLTPLTSLTSFLLGVALALTHHAFYSTLANTAVNASIYNLAGLRVSQQQVNTATGTTLAFLSRACFLVTLSSAYTQLFWFSVGRNGRKTEVKTLDVLYGALENVWIVVAPVSPVQSDMLHVPQADFSSLKFLAPGQSNNFVGGPADPNTLIYNGPTFTTQWIALAAAVSGIISSIPASSPNASYSLNFHGPSLRCDDTNSTMRDRMQQNILRAYRVGSGCQQPYNFMAWTPATGNPVPGLSSSNSNPDPFANHDVPFPTKQPFTMNSGTVGPLDYSAIGPNGTSNATQVATIYFAAIPNFKYKEIGGCTTSLQATNEQANAKLAYMFDNSTLLQCQLYNASYTTNFTYTNGAQDVRISRQTLNSVDTLAGFYMPLRNASPSCSAFNANYQNCTIDPVTLQRLSYQSIMDAFGRIFVGTVLDGQQSKYGGSYVTKTNVLSTTLLNTKELSFLRAPSNWANADVGVFSNLSKDLQSLYDWTPDSPTASLKDTLEDLFQNITLSLFSSPHLQPNTSSPFAPPPVNVTRHEFHNVYAYAVAKLWLAYGIAIGFTLLGLLVGVASMLVNGAVFSREFSTVLRAGRSAGLSVEVREGDGDGRDPVPGYLEDAEVWFGGGIWQRSAGRGNDSGQKVKGGFRLFRRSS</sequence>
<dbReference type="PANTHER" id="PTHR35041">
    <property type="entry name" value="MEDIATOR OF RNA POLYMERASE II TRANSCRIPTION SUBUNIT 1"/>
    <property type="match status" value="1"/>
</dbReference>
<evidence type="ECO:0000313" key="3">
    <source>
        <dbReference type="Proteomes" id="UP001305779"/>
    </source>
</evidence>
<feature type="transmembrane region" description="Helical" evidence="1">
    <location>
        <begin position="548"/>
        <end position="571"/>
    </location>
</feature>
<accession>A0ABR0E097</accession>
<evidence type="ECO:0000256" key="1">
    <source>
        <dbReference type="SAM" id="Phobius"/>
    </source>
</evidence>
<reference evidence="2 3" key="1">
    <citation type="journal article" date="2023" name="G3 (Bethesda)">
        <title>A chromosome-level genome assembly of Zasmidium syzygii isolated from banana leaves.</title>
        <authorList>
            <person name="van Westerhoven A.C."/>
            <person name="Mehrabi R."/>
            <person name="Talebi R."/>
            <person name="Steentjes M.B.F."/>
            <person name="Corcolon B."/>
            <person name="Chong P.A."/>
            <person name="Kema G.H.J."/>
            <person name="Seidl M.F."/>
        </authorList>
    </citation>
    <scope>NUCLEOTIDE SEQUENCE [LARGE SCALE GENOMIC DNA]</scope>
    <source>
        <strain evidence="2 3">P124</strain>
    </source>
</reference>
<protein>
    <submittedName>
        <fullName evidence="2">Uncharacterized protein</fullName>
    </submittedName>
</protein>
<organism evidence="2 3">
    <name type="scientific">Zasmidium cellare</name>
    <name type="common">Wine cellar mold</name>
    <name type="synonym">Racodium cellare</name>
    <dbReference type="NCBI Taxonomy" id="395010"/>
    <lineage>
        <taxon>Eukaryota</taxon>
        <taxon>Fungi</taxon>
        <taxon>Dikarya</taxon>
        <taxon>Ascomycota</taxon>
        <taxon>Pezizomycotina</taxon>
        <taxon>Dothideomycetes</taxon>
        <taxon>Dothideomycetidae</taxon>
        <taxon>Mycosphaerellales</taxon>
        <taxon>Mycosphaerellaceae</taxon>
        <taxon>Zasmidium</taxon>
    </lineage>
</organism>
<evidence type="ECO:0000313" key="2">
    <source>
        <dbReference type="EMBL" id="KAK4494842.1"/>
    </source>
</evidence>